<evidence type="ECO:0008006" key="4">
    <source>
        <dbReference type="Google" id="ProtNLM"/>
    </source>
</evidence>
<keyword evidence="1" id="KW-0732">Signal</keyword>
<gene>
    <name evidence="2" type="ORF">DFP86_112125</name>
</gene>
<comment type="caution">
    <text evidence="2">The sequence shown here is derived from an EMBL/GenBank/DDBJ whole genome shotgun (WGS) entry which is preliminary data.</text>
</comment>
<sequence length="328" mass="36476">MVMHLRRMGLLALGLSLAATGAQTESLRVVVLGDMPYSSTEERALAGPIRQTIVTTRPAFVVHIGDFKNGQTSCTDGLLTERRDQIYGLLPGRVFYTPGDNEWADCDRSVLDNPMSELSRFAYLRRIFFDERPMDLPAAWAYQRQDLFPENARWRQNNVLFVTLHWIGTGNGRKQVLRDDGDLAMALVEAREQANRVWLDAAFQSAKWTRAGALVVLTQADSTAETGKPHCAKGHDEGCDPFAAFRTQLVARAGEFGRPVLLVHGDTAPYCWDKRFGGETAPNLWRLNAWGDFRTPPDATEIAIDAANGAEPFAAITLLGRRLPDVRC</sequence>
<feature type="chain" id="PRO_5020264559" description="Calcineurin-like phosphoesterase family protein" evidence="1">
    <location>
        <begin position="25"/>
        <end position="328"/>
    </location>
</feature>
<name>A0A4R7AZQ0_9NEIS</name>
<dbReference type="Proteomes" id="UP000295611">
    <property type="component" value="Unassembled WGS sequence"/>
</dbReference>
<evidence type="ECO:0000256" key="1">
    <source>
        <dbReference type="SAM" id="SignalP"/>
    </source>
</evidence>
<proteinExistence type="predicted"/>
<feature type="signal peptide" evidence="1">
    <location>
        <begin position="1"/>
        <end position="24"/>
    </location>
</feature>
<dbReference type="SUPFAM" id="SSF56300">
    <property type="entry name" value="Metallo-dependent phosphatases"/>
    <property type="match status" value="1"/>
</dbReference>
<keyword evidence="3" id="KW-1185">Reference proteome</keyword>
<evidence type="ECO:0000313" key="3">
    <source>
        <dbReference type="Proteomes" id="UP000295611"/>
    </source>
</evidence>
<evidence type="ECO:0000313" key="2">
    <source>
        <dbReference type="EMBL" id="TDR73921.1"/>
    </source>
</evidence>
<dbReference type="AlphaFoldDB" id="A0A4R7AZQ0"/>
<dbReference type="Gene3D" id="3.60.21.10">
    <property type="match status" value="1"/>
</dbReference>
<reference evidence="2 3" key="1">
    <citation type="submission" date="2019-03" db="EMBL/GenBank/DDBJ databases">
        <title>Genomic Encyclopedia of Type Strains, Phase III (KMG-III): the genomes of soil and plant-associated and newly described type strains.</title>
        <authorList>
            <person name="Whitman W."/>
        </authorList>
    </citation>
    <scope>NUCLEOTIDE SEQUENCE [LARGE SCALE GENOMIC DNA]</scope>
    <source>
        <strain evidence="2 3">CECT 8976</strain>
    </source>
</reference>
<dbReference type="InterPro" id="IPR029052">
    <property type="entry name" value="Metallo-depent_PP-like"/>
</dbReference>
<organism evidence="2 3">
    <name type="scientific">Paludibacterium purpuratum</name>
    <dbReference type="NCBI Taxonomy" id="1144873"/>
    <lineage>
        <taxon>Bacteria</taxon>
        <taxon>Pseudomonadati</taxon>
        <taxon>Pseudomonadota</taxon>
        <taxon>Betaproteobacteria</taxon>
        <taxon>Neisseriales</taxon>
        <taxon>Chromobacteriaceae</taxon>
        <taxon>Paludibacterium</taxon>
    </lineage>
</organism>
<dbReference type="EMBL" id="SNZP01000012">
    <property type="protein sequence ID" value="TDR73921.1"/>
    <property type="molecule type" value="Genomic_DNA"/>
</dbReference>
<protein>
    <recommendedName>
        <fullName evidence="4">Calcineurin-like phosphoesterase family protein</fullName>
    </recommendedName>
</protein>
<accession>A0A4R7AZQ0</accession>